<dbReference type="InterPro" id="IPR052162">
    <property type="entry name" value="Sensor_kinase/Photoreceptor"/>
</dbReference>
<dbReference type="InterPro" id="IPR003594">
    <property type="entry name" value="HATPase_dom"/>
</dbReference>
<dbReference type="InterPro" id="IPR013656">
    <property type="entry name" value="PAS_4"/>
</dbReference>
<dbReference type="SMART" id="SM00091">
    <property type="entry name" value="PAS"/>
    <property type="match status" value="1"/>
</dbReference>
<dbReference type="InterPro" id="IPR035965">
    <property type="entry name" value="PAS-like_dom_sf"/>
</dbReference>
<evidence type="ECO:0000256" key="4">
    <source>
        <dbReference type="ARBA" id="ARBA00022679"/>
    </source>
</evidence>
<dbReference type="InterPro" id="IPR036890">
    <property type="entry name" value="HATPase_C_sf"/>
</dbReference>
<dbReference type="SUPFAM" id="SSF55781">
    <property type="entry name" value="GAF domain-like"/>
    <property type="match status" value="4"/>
</dbReference>
<gene>
    <name evidence="8" type="ORF">C8263_07075</name>
</gene>
<dbReference type="Gene3D" id="1.10.287.130">
    <property type="match status" value="1"/>
</dbReference>
<evidence type="ECO:0000313" key="9">
    <source>
        <dbReference type="Proteomes" id="UP000240317"/>
    </source>
</evidence>
<dbReference type="Pfam" id="PF00512">
    <property type="entry name" value="HisKA"/>
    <property type="match status" value="1"/>
</dbReference>
<protein>
    <recommendedName>
        <fullName evidence="2">histidine kinase</fullName>
        <ecNumber evidence="2">2.7.13.3</ecNumber>
    </recommendedName>
</protein>
<dbReference type="EMBL" id="PYSV01000005">
    <property type="protein sequence ID" value="PTA68552.1"/>
    <property type="molecule type" value="Genomic_DNA"/>
</dbReference>
<evidence type="ECO:0000259" key="7">
    <source>
        <dbReference type="PROSITE" id="PS50112"/>
    </source>
</evidence>
<dbReference type="CDD" id="cd00082">
    <property type="entry name" value="HisKA"/>
    <property type="match status" value="1"/>
</dbReference>
<keyword evidence="3" id="KW-0597">Phosphoprotein</keyword>
<dbReference type="CDD" id="cd00130">
    <property type="entry name" value="PAS"/>
    <property type="match status" value="1"/>
</dbReference>
<dbReference type="InterPro" id="IPR004358">
    <property type="entry name" value="Sig_transdc_His_kin-like_C"/>
</dbReference>
<sequence length="1057" mass="115757">MTPVHELSLSALASLLAASDDALFVLDEHGRFVYANDAAGAVVGRRGADLSGLSLETDFAHAFSPRWLSESRRARAEGRRVEYDAFNPALGGWVRVQVTPHGSHLAVQLRDVSAQYRSAALQQITAALAQAGTLAEVVQVTLRETAAAAGAAMAALVRPTADGEHLELVGDTGYPPELRARFARFPLSLDIPPCEVARSGQATYVEGDTFDARYPGSVGVRAAQTRSMAALPLSVDGQLWGVLALSFRDLRQFHPHEREFFEALLGQCAQALSRVRAQAQLQEEAEALRRLNHSGQLVAAELDLGRMVQAVTDAGVELSGAQFGAFFYNVVGEGQESYMLYTLSGVPREAFDRFPMPRNTQIFAPTFTAQGVVRSDDITQDPRYGHSAPHHGMPAGHLPVRSYLAVPVVSRSGEVLGGLFFGHAETGVFTARAEELLQALAAQAAVGMDNARLYQQLQDSHRLLEARVEARTHELEAQAAALEAFVRFTEAAGTTTEVLTLAREAMGVFRRFFAQCSAAYYERDGELWRAQVWTEDLEPAVIQSITAGVPAEAPTFADAARTRAPVFVDGWDPAHEQVAATEAYGTVALYPMVVEDEVVGLLAVGLKNTRQWGEHSRAVVRSTGRSLNLSLERAAVSLQLQKQRDALQARTQALEAFEGLTRNLTLEADSYSLITRAQHIMLSLLPEGYSIYWEREGDTWQARTQLGDLHSAELQRQVDAGFPYETTRTVRLPFETGEPLYQDEYDRTNDGLDSTVAHISATASLPVRVGDRVQGVIVVGLFGARRWTATDRAVLATVMRSVGLTLEGAEHARALQERTRDLERSNADLERFAYVASHDLQEPLRTIASFAELIERRYGERLDDRGRQYLQFVTRGAERMKVLIDDLLVFSRLNVVREPLVPLALAGPLQDALDSLHGAAERSGARVTWGALPEVLGVRSELAQLFQNLLGNAIKFRREGASPQIEVQARPAENGGWQIEVRDNGIGFEVQYAERIFEMFQRLHGRDRFEGTGMGLAIVRKILDHHGGQIWASSVPGQGSTFTFTLQAAPGAAEPPA</sequence>
<dbReference type="SUPFAM" id="SSF47384">
    <property type="entry name" value="Homodimeric domain of signal transducing histidine kinase"/>
    <property type="match status" value="1"/>
</dbReference>
<evidence type="ECO:0000256" key="3">
    <source>
        <dbReference type="ARBA" id="ARBA00022553"/>
    </source>
</evidence>
<dbReference type="Pfam" id="PF13185">
    <property type="entry name" value="GAF_2"/>
    <property type="match status" value="1"/>
</dbReference>
<dbReference type="Gene3D" id="3.30.450.40">
    <property type="match status" value="4"/>
</dbReference>
<dbReference type="InterPro" id="IPR003661">
    <property type="entry name" value="HisK_dim/P_dom"/>
</dbReference>
<comment type="caution">
    <text evidence="8">The sequence shown here is derived from an EMBL/GenBank/DDBJ whole genome shotgun (WGS) entry which is preliminary data.</text>
</comment>
<dbReference type="InterPro" id="IPR036097">
    <property type="entry name" value="HisK_dim/P_sf"/>
</dbReference>
<dbReference type="FunFam" id="3.30.565.10:FF:000006">
    <property type="entry name" value="Sensor histidine kinase WalK"/>
    <property type="match status" value="1"/>
</dbReference>
<evidence type="ECO:0000259" key="6">
    <source>
        <dbReference type="PROSITE" id="PS50109"/>
    </source>
</evidence>
<dbReference type="RefSeq" id="WP_107137426.1">
    <property type="nucleotide sequence ID" value="NZ_PYSV01000005.1"/>
</dbReference>
<evidence type="ECO:0000313" key="8">
    <source>
        <dbReference type="EMBL" id="PTA68552.1"/>
    </source>
</evidence>
<dbReference type="PROSITE" id="PS50112">
    <property type="entry name" value="PAS"/>
    <property type="match status" value="1"/>
</dbReference>
<dbReference type="PROSITE" id="PS50109">
    <property type="entry name" value="HIS_KIN"/>
    <property type="match status" value="1"/>
</dbReference>
<dbReference type="Pfam" id="PF02518">
    <property type="entry name" value="HATPase_c"/>
    <property type="match status" value="1"/>
</dbReference>
<dbReference type="SMART" id="SM00388">
    <property type="entry name" value="HisKA"/>
    <property type="match status" value="1"/>
</dbReference>
<dbReference type="OrthoDB" id="5524356at2"/>
<dbReference type="NCBIfam" id="TIGR00229">
    <property type="entry name" value="sensory_box"/>
    <property type="match status" value="1"/>
</dbReference>
<dbReference type="Gene3D" id="3.30.565.10">
    <property type="entry name" value="Histidine kinase-like ATPase, C-terminal domain"/>
    <property type="match status" value="1"/>
</dbReference>
<comment type="catalytic activity">
    <reaction evidence="1">
        <text>ATP + protein L-histidine = ADP + protein N-phospho-L-histidine.</text>
        <dbReference type="EC" id="2.7.13.3"/>
    </reaction>
</comment>
<evidence type="ECO:0000256" key="2">
    <source>
        <dbReference type="ARBA" id="ARBA00012438"/>
    </source>
</evidence>
<proteinExistence type="predicted"/>
<evidence type="ECO:0000256" key="1">
    <source>
        <dbReference type="ARBA" id="ARBA00000085"/>
    </source>
</evidence>
<dbReference type="SMART" id="SM00065">
    <property type="entry name" value="GAF"/>
    <property type="match status" value="4"/>
</dbReference>
<dbReference type="SUPFAM" id="SSF55785">
    <property type="entry name" value="PYP-like sensor domain (PAS domain)"/>
    <property type="match status" value="1"/>
</dbReference>
<dbReference type="Gene3D" id="3.30.450.20">
    <property type="entry name" value="PAS domain"/>
    <property type="match status" value="1"/>
</dbReference>
<dbReference type="EC" id="2.7.13.3" evidence="2"/>
<dbReference type="Pfam" id="PF08448">
    <property type="entry name" value="PAS_4"/>
    <property type="match status" value="1"/>
</dbReference>
<dbReference type="InterPro" id="IPR003018">
    <property type="entry name" value="GAF"/>
</dbReference>
<keyword evidence="5 8" id="KW-0418">Kinase</keyword>
<name>A0A2T3W9Q2_9DEIO</name>
<feature type="domain" description="Histidine kinase" evidence="6">
    <location>
        <begin position="835"/>
        <end position="1050"/>
    </location>
</feature>
<dbReference type="AlphaFoldDB" id="A0A2T3W9Q2"/>
<organism evidence="8 9">
    <name type="scientific">Deinococcus arcticus</name>
    <dbReference type="NCBI Taxonomy" id="2136176"/>
    <lineage>
        <taxon>Bacteria</taxon>
        <taxon>Thermotogati</taxon>
        <taxon>Deinococcota</taxon>
        <taxon>Deinococci</taxon>
        <taxon>Deinococcales</taxon>
        <taxon>Deinococcaceae</taxon>
        <taxon>Deinococcus</taxon>
    </lineage>
</organism>
<accession>A0A2T3W9Q2</accession>
<dbReference type="InterPro" id="IPR029016">
    <property type="entry name" value="GAF-like_dom_sf"/>
</dbReference>
<dbReference type="PANTHER" id="PTHR43304">
    <property type="entry name" value="PHYTOCHROME-LIKE PROTEIN CPH1"/>
    <property type="match status" value="1"/>
</dbReference>
<keyword evidence="4" id="KW-0808">Transferase</keyword>
<dbReference type="SUPFAM" id="SSF55874">
    <property type="entry name" value="ATPase domain of HSP90 chaperone/DNA topoisomerase II/histidine kinase"/>
    <property type="match status" value="1"/>
</dbReference>
<dbReference type="InterPro" id="IPR005467">
    <property type="entry name" value="His_kinase_dom"/>
</dbReference>
<evidence type="ECO:0000256" key="5">
    <source>
        <dbReference type="ARBA" id="ARBA00022777"/>
    </source>
</evidence>
<dbReference type="PANTHER" id="PTHR43304:SF1">
    <property type="entry name" value="PAC DOMAIN-CONTAINING PROTEIN"/>
    <property type="match status" value="1"/>
</dbReference>
<reference evidence="8 9" key="1">
    <citation type="submission" date="2018-03" db="EMBL/GenBank/DDBJ databases">
        <title>Draft genome of Deinococcus sp. OD32.</title>
        <authorList>
            <person name="Wang X.-P."/>
            <person name="Du Z.-J."/>
        </authorList>
    </citation>
    <scope>NUCLEOTIDE SEQUENCE [LARGE SCALE GENOMIC DNA]</scope>
    <source>
        <strain evidence="8 9">OD32</strain>
    </source>
</reference>
<dbReference type="InterPro" id="IPR000014">
    <property type="entry name" value="PAS"/>
</dbReference>
<dbReference type="SMART" id="SM00387">
    <property type="entry name" value="HATPase_c"/>
    <property type="match status" value="1"/>
</dbReference>
<dbReference type="GO" id="GO:0000155">
    <property type="term" value="F:phosphorelay sensor kinase activity"/>
    <property type="evidence" value="ECO:0007669"/>
    <property type="project" value="InterPro"/>
</dbReference>
<keyword evidence="9" id="KW-1185">Reference proteome</keyword>
<dbReference type="Pfam" id="PF01590">
    <property type="entry name" value="GAF"/>
    <property type="match status" value="2"/>
</dbReference>
<dbReference type="PRINTS" id="PR00344">
    <property type="entry name" value="BCTRLSENSOR"/>
</dbReference>
<feature type="domain" description="PAS" evidence="7">
    <location>
        <begin position="8"/>
        <end position="61"/>
    </location>
</feature>
<dbReference type="Proteomes" id="UP000240317">
    <property type="component" value="Unassembled WGS sequence"/>
</dbReference>